<dbReference type="AlphaFoldDB" id="A0A099B623"/>
<evidence type="ECO:0000313" key="5">
    <source>
        <dbReference type="Proteomes" id="UP000477070"/>
    </source>
</evidence>
<proteinExistence type="predicted"/>
<dbReference type="OrthoDB" id="5353254at2"/>
<evidence type="ECO:0000313" key="3">
    <source>
        <dbReference type="EMBL" id="TLD91739.1"/>
    </source>
</evidence>
<evidence type="ECO:0000256" key="1">
    <source>
        <dbReference type="SAM" id="MobiDB-lite"/>
    </source>
</evidence>
<gene>
    <name evidence="2" type="ORF">DCO61_09360</name>
    <name evidence="3" type="ORF">LS64_011465</name>
</gene>
<organism evidence="3 4">
    <name type="scientific">Helicobacter saguini</name>
    <dbReference type="NCBI Taxonomy" id="1548018"/>
    <lineage>
        <taxon>Bacteria</taxon>
        <taxon>Pseudomonadati</taxon>
        <taxon>Campylobacterota</taxon>
        <taxon>Epsilonproteobacteria</taxon>
        <taxon>Campylobacterales</taxon>
        <taxon>Helicobacteraceae</taxon>
        <taxon>Helicobacter</taxon>
    </lineage>
</organism>
<dbReference type="Proteomes" id="UP000029714">
    <property type="component" value="Unassembled WGS sequence"/>
</dbReference>
<name>A0A099B623_9HELI</name>
<dbReference type="EMBL" id="QBIU01000002">
    <property type="protein sequence ID" value="MWV70200.1"/>
    <property type="molecule type" value="Genomic_DNA"/>
</dbReference>
<feature type="compositionally biased region" description="Basic and acidic residues" evidence="1">
    <location>
        <begin position="265"/>
        <end position="286"/>
    </location>
</feature>
<reference evidence="3 4" key="1">
    <citation type="journal article" date="2014" name="Genome Announc.">
        <title>Draft genome sequences of eight enterohepatic helicobacter species isolated from both laboratory and wild rodents.</title>
        <authorList>
            <person name="Sheh A."/>
            <person name="Shen Z."/>
            <person name="Fox J.G."/>
        </authorList>
    </citation>
    <scope>NUCLEOTIDE SEQUENCE [LARGE SCALE GENOMIC DNA]</scope>
    <source>
        <strain evidence="3 4">MIT 97-6194</strain>
    </source>
</reference>
<reference evidence="3" key="3">
    <citation type="submission" date="2018-04" db="EMBL/GenBank/DDBJ databases">
        <authorList>
            <person name="Sheh A."/>
            <person name="Shen Z."/>
            <person name="Mannion A.J."/>
            <person name="Fox J.G."/>
        </authorList>
    </citation>
    <scope>NUCLEOTIDE SEQUENCE</scope>
    <source>
        <strain evidence="3">MIT 97-6194</strain>
    </source>
</reference>
<evidence type="ECO:0000313" key="4">
    <source>
        <dbReference type="Proteomes" id="UP000029714"/>
    </source>
</evidence>
<reference evidence="2 5" key="4">
    <citation type="submission" date="2019-12" db="EMBL/GenBank/DDBJ databases">
        <title>Multi-Generational Helicobacter saguini Isolates.</title>
        <authorList>
            <person name="Mannion A."/>
            <person name="Shen Z."/>
            <person name="Fox J.G."/>
        </authorList>
    </citation>
    <scope>NUCLEOTIDE SEQUENCE [LARGE SCALE GENOMIC DNA]</scope>
    <source>
        <strain evidence="2">16-048</strain>
        <strain evidence="5">16-048 (F4)</strain>
    </source>
</reference>
<comment type="caution">
    <text evidence="3">The sequence shown here is derived from an EMBL/GenBank/DDBJ whole genome shotgun (WGS) entry which is preliminary data.</text>
</comment>
<dbReference type="EMBL" id="JRMP02000029">
    <property type="protein sequence ID" value="TLD91739.1"/>
    <property type="molecule type" value="Genomic_DNA"/>
</dbReference>
<reference evidence="3 4" key="2">
    <citation type="journal article" date="2016" name="Infect. Immun.">
        <title>Helicobacter saguini, a Novel Helicobacter Isolated from Cotton-Top Tamarins with Ulcerative Colitis, Has Proinflammatory Properties and Induces Typhlocolitis and Dysplasia in Gnotobiotic IL-10-/- Mice.</title>
        <authorList>
            <person name="Shen Z."/>
            <person name="Mannion A."/>
            <person name="Whary M.T."/>
            <person name="Muthupalani S."/>
            <person name="Sheh A."/>
            <person name="Feng Y."/>
            <person name="Gong G."/>
            <person name="Vandamme P."/>
            <person name="Holcombe H.R."/>
            <person name="Paster B.J."/>
            <person name="Fox J.G."/>
        </authorList>
    </citation>
    <scope>NUCLEOTIDE SEQUENCE [LARGE SCALE GENOMIC DNA]</scope>
    <source>
        <strain evidence="3 4">MIT 97-6194</strain>
    </source>
</reference>
<dbReference type="Proteomes" id="UP000477070">
    <property type="component" value="Unassembled WGS sequence"/>
</dbReference>
<accession>A0A099B623</accession>
<feature type="region of interest" description="Disordered" evidence="1">
    <location>
        <begin position="257"/>
        <end position="286"/>
    </location>
</feature>
<protein>
    <submittedName>
        <fullName evidence="3">DUF1738 domain-containing protein</fullName>
    </submittedName>
</protein>
<keyword evidence="4" id="KW-1185">Reference proteome</keyword>
<evidence type="ECO:0000313" key="2">
    <source>
        <dbReference type="EMBL" id="MWV70200.1"/>
    </source>
</evidence>
<sequence length="286" mass="33161">MAQYLNNNGEIVNKHYNEMRPDEKLNTIARSKVFSMGSAINKVKANGDKPFYEKPMSAKEIVDTMPFNALTGKPFTKAEEVHLRLECQANGYKDLRFVTENEAKLIDPNARLKEYVDERTGESRKVDGIVTDKLQTEAYRRNEKGEIVKYQQDVKNKKGEIIHAKGDNMLEKLHEPKVYKIPLYHVSQFENLKLSKDLPKLNKEAVMEQQKDYINSNRQISYKAIDRIEKQGMNSGICNQMKQFMDCRAKGINFGGKEQYQQQDKQQEQEKTQAKAPKKKETAREM</sequence>
<dbReference type="RefSeq" id="WP_034570229.1">
    <property type="nucleotide sequence ID" value="NZ_JRMP02000029.1"/>
</dbReference>